<name>A0A5U3FZQ0_SALET</name>
<organism evidence="2">
    <name type="scientific">Salmonella enterica I</name>
    <dbReference type="NCBI Taxonomy" id="59201"/>
    <lineage>
        <taxon>Bacteria</taxon>
        <taxon>Pseudomonadati</taxon>
        <taxon>Pseudomonadota</taxon>
        <taxon>Gammaproteobacteria</taxon>
        <taxon>Enterobacterales</taxon>
        <taxon>Enterobacteriaceae</taxon>
        <taxon>Salmonella</taxon>
    </lineage>
</organism>
<feature type="compositionally biased region" description="Basic and acidic residues" evidence="1">
    <location>
        <begin position="57"/>
        <end position="70"/>
    </location>
</feature>
<reference evidence="2" key="1">
    <citation type="submission" date="2018-07" db="EMBL/GenBank/DDBJ databases">
        <authorList>
            <consortium name="GenomeTrakr network: Whole genome sequencing for foodborne pathogen traceback"/>
        </authorList>
    </citation>
    <scope>NUCLEOTIDE SEQUENCE</scope>
    <source>
        <strain evidence="2">MDH-2013-00175</strain>
    </source>
</reference>
<comment type="caution">
    <text evidence="2">The sequence shown here is derived from an EMBL/GenBank/DDBJ whole genome shotgun (WGS) entry which is preliminary data.</text>
</comment>
<feature type="region of interest" description="Disordered" evidence="1">
    <location>
        <begin position="102"/>
        <end position="123"/>
    </location>
</feature>
<feature type="region of interest" description="Disordered" evidence="1">
    <location>
        <begin position="15"/>
        <end position="70"/>
    </location>
</feature>
<dbReference type="AlphaFoldDB" id="A0A5U3FZQ0"/>
<gene>
    <name evidence="2" type="ORF">Z599_14720</name>
</gene>
<sequence>MQEFIADKELSDVDHTLETANVDDVPSVQEDDLPIDTAEAVDAPDAIDAANDDEHEEEKPKRTYKKKGGELLRVDGPPAKLCSLERGAVYVGLTKSALRAAIQRGEMPGHKKRKNPEDKESDGTWWFNAGRWDALADKLPDCEPPEWHNWEAYWTYDREERKFTQVNKEDCKVIKGKRVYTGRKTKLEQAKSNEAS</sequence>
<dbReference type="InterPro" id="IPR038147">
    <property type="entry name" value="Cox_sf"/>
</dbReference>
<dbReference type="EMBL" id="AAGLQK010000017">
    <property type="protein sequence ID" value="EBP4058989.1"/>
    <property type="molecule type" value="Genomic_DNA"/>
</dbReference>
<dbReference type="Gene3D" id="6.10.200.10">
    <property type="entry name" value="Regulatory phage protein Cox"/>
    <property type="match status" value="1"/>
</dbReference>
<protein>
    <submittedName>
        <fullName evidence="2">Transcriptional regulator</fullName>
    </submittedName>
</protein>
<feature type="compositionally biased region" description="Low complexity" evidence="1">
    <location>
        <begin position="38"/>
        <end position="49"/>
    </location>
</feature>
<evidence type="ECO:0000313" key="2">
    <source>
        <dbReference type="EMBL" id="EBP4058989.1"/>
    </source>
</evidence>
<proteinExistence type="predicted"/>
<evidence type="ECO:0000256" key="1">
    <source>
        <dbReference type="SAM" id="MobiDB-lite"/>
    </source>
</evidence>
<accession>A0A5U3FZQ0</accession>